<gene>
    <name evidence="3" type="ORF">OCBIM_22022238mg</name>
</gene>
<dbReference type="OrthoDB" id="6410656at2759"/>
<dbReference type="PANTHER" id="PTHR18939">
    <property type="entry name" value="RIBOSOME BINDING PROTEIN-1"/>
    <property type="match status" value="1"/>
</dbReference>
<dbReference type="PANTHER" id="PTHR18939:SF4">
    <property type="entry name" value="RIBOSOME-BINDING PROTEIN 1"/>
    <property type="match status" value="1"/>
</dbReference>
<feature type="coiled-coil region" evidence="1">
    <location>
        <begin position="87"/>
        <end position="121"/>
    </location>
</feature>
<accession>A0A0L8FG96</accession>
<dbReference type="EMBL" id="KQ432647">
    <property type="protein sequence ID" value="KOF62695.1"/>
    <property type="molecule type" value="Genomic_DNA"/>
</dbReference>
<keyword evidence="1" id="KW-0175">Coiled coil</keyword>
<dbReference type="AlphaFoldDB" id="A0A0L8FG96"/>
<evidence type="ECO:0000256" key="2">
    <source>
        <dbReference type="SAM" id="MobiDB-lite"/>
    </source>
</evidence>
<name>A0A0L8FG96_OCTBM</name>
<protein>
    <submittedName>
        <fullName evidence="3">Uncharacterized protein</fullName>
    </submittedName>
</protein>
<dbReference type="STRING" id="37653.A0A0L8FG96"/>
<proteinExistence type="predicted"/>
<sequence length="476" mass="54987">MENKRLLETNMHLNNPLTIEASLERQDPTGAPNGDVQEEKFTCTKISLIEHERILGEKNSEIMRLTSELSTQETEATARVEEKDNEIGALTCKLNNNIKEVEELKKEIKVWHAKNDDLRKKNWKAMEAVAESEKSTEQQIVDAVCTAEMQAADTFSHDRALLQSIFPSITVDKSLKHTIWMKTFEQKAVEFLKSKADEPVSDLKEMTKNVELFEKKLDVAMKESTELAAQLKTEKDLQIKISDKLKESETKFIELQSTYEIKSLELSNELAIQTKKYSDLKKMYEALHSNLQHNEVENKELKEHVNSLNMRLAEAPEDKIKLENKLKEYQNLFLITDEKLQLLQKSVEEEEEKWKHALAEAEKEIQILKEKQTSLEYLKSEVSKQQALIEEEQRKNRDLAQTVVKLNGIIKTGQDALSQEQKLVENLKQKLSVRESSNSTQKIEQVSLFTICLVLAYLYCAKKQIIINFFPLFLAK</sequence>
<evidence type="ECO:0000313" key="3">
    <source>
        <dbReference type="EMBL" id="KOF62695.1"/>
    </source>
</evidence>
<feature type="region of interest" description="Disordered" evidence="2">
    <location>
        <begin position="1"/>
        <end position="36"/>
    </location>
</feature>
<evidence type="ECO:0000256" key="1">
    <source>
        <dbReference type="SAM" id="Coils"/>
    </source>
</evidence>
<reference evidence="3" key="1">
    <citation type="submission" date="2015-07" db="EMBL/GenBank/DDBJ databases">
        <title>MeaNS - Measles Nucleotide Surveillance Program.</title>
        <authorList>
            <person name="Tran T."/>
            <person name="Druce J."/>
        </authorList>
    </citation>
    <scope>NUCLEOTIDE SEQUENCE</scope>
    <source>
        <strain evidence="3">UCB-OBI-ISO-001</strain>
        <tissue evidence="3">Gonad</tissue>
    </source>
</reference>
<dbReference type="GO" id="GO:0005789">
    <property type="term" value="C:endoplasmic reticulum membrane"/>
    <property type="evidence" value="ECO:0007669"/>
    <property type="project" value="TreeGrafter"/>
</dbReference>
<organism evidence="3">
    <name type="scientific">Octopus bimaculoides</name>
    <name type="common">California two-spotted octopus</name>
    <dbReference type="NCBI Taxonomy" id="37653"/>
    <lineage>
        <taxon>Eukaryota</taxon>
        <taxon>Metazoa</taxon>
        <taxon>Spiralia</taxon>
        <taxon>Lophotrochozoa</taxon>
        <taxon>Mollusca</taxon>
        <taxon>Cephalopoda</taxon>
        <taxon>Coleoidea</taxon>
        <taxon>Octopodiformes</taxon>
        <taxon>Octopoda</taxon>
        <taxon>Incirrata</taxon>
        <taxon>Octopodidae</taxon>
        <taxon>Octopus</taxon>
    </lineage>
</organism>
<dbReference type="InterPro" id="IPR040248">
    <property type="entry name" value="RRBP1"/>
</dbReference>
<feature type="coiled-coil region" evidence="1">
    <location>
        <begin position="284"/>
        <end position="430"/>
    </location>
</feature>